<evidence type="ECO:0000256" key="1">
    <source>
        <dbReference type="SAM" id="MobiDB-lite"/>
    </source>
</evidence>
<feature type="region of interest" description="Disordered" evidence="1">
    <location>
        <begin position="1"/>
        <end position="21"/>
    </location>
</feature>
<feature type="compositionally biased region" description="Low complexity" evidence="1">
    <location>
        <begin position="199"/>
        <end position="211"/>
    </location>
</feature>
<evidence type="ECO:0000313" key="4">
    <source>
        <dbReference type="Proteomes" id="UP001385951"/>
    </source>
</evidence>
<dbReference type="InterPro" id="IPR028258">
    <property type="entry name" value="Sec3-PIP2_bind"/>
</dbReference>
<dbReference type="Pfam" id="PF15277">
    <property type="entry name" value="Sec3-PIP2_bind"/>
    <property type="match status" value="1"/>
</dbReference>
<feature type="compositionally biased region" description="Pro residues" evidence="1">
    <location>
        <begin position="112"/>
        <end position="125"/>
    </location>
</feature>
<dbReference type="Proteomes" id="UP001385951">
    <property type="component" value="Unassembled WGS sequence"/>
</dbReference>
<sequence>MQMVSYINPSSTPTAPSRSARHGGYRNCVEWKVVHPVSFNITLARTYRWQTENPSDQADFLVSIIRLFRNITGGSIPLQVLGMRDPDSASSSRAPASAQQPFTGGIRMERAPTPPTGAPLTPAPRRPYANGYNESPSKNRESNFSARSASPAPSSVAPPTPRTMSRSRRPPSPATRAESPPVPPIAIPERSGTPSRNRPSTPSAASQAPPSALRPRQGRRPSNASTTVRSSAATSSSQIPSIVTPSSPSSSRPSIVSMTSGNNSFIHFNYSCSLFEGKRDLRSGNPRLFQTEHTRHHNSQHPPCLHIPLRIRVRIHRDFNSHHPHNHRALDEVPHHKPSLLQHNHDESRMLECPSTILKIKQRLIVCFQAMCYCP</sequence>
<feature type="compositionally biased region" description="Low complexity" evidence="1">
    <location>
        <begin position="88"/>
        <end position="98"/>
    </location>
</feature>
<feature type="compositionally biased region" description="Low complexity" evidence="1">
    <location>
        <begin position="9"/>
        <end position="18"/>
    </location>
</feature>
<protein>
    <recommendedName>
        <fullName evidence="2">Exocyst complex component Sec3 PIP2-binding N-terminal domain-containing protein</fullName>
    </recommendedName>
</protein>
<feature type="compositionally biased region" description="Low complexity" evidence="1">
    <location>
        <begin position="145"/>
        <end position="155"/>
    </location>
</feature>
<comment type="caution">
    <text evidence="3">The sequence shown here is derived from an EMBL/GenBank/DDBJ whole genome shotgun (WGS) entry which is preliminary data.</text>
</comment>
<dbReference type="AlphaFoldDB" id="A0AAW0GPI9"/>
<feature type="region of interest" description="Disordered" evidence="1">
    <location>
        <begin position="82"/>
        <end position="255"/>
    </location>
</feature>
<feature type="domain" description="Exocyst complex component Sec3 PIP2-binding N-terminal" evidence="2">
    <location>
        <begin position="37"/>
        <end position="69"/>
    </location>
</feature>
<accession>A0AAW0GPI9</accession>
<proteinExistence type="predicted"/>
<dbReference type="EMBL" id="JASBNA010000002">
    <property type="protein sequence ID" value="KAK7695318.1"/>
    <property type="molecule type" value="Genomic_DNA"/>
</dbReference>
<dbReference type="Gene3D" id="2.30.29.90">
    <property type="match status" value="1"/>
</dbReference>
<evidence type="ECO:0000313" key="3">
    <source>
        <dbReference type="EMBL" id="KAK7695318.1"/>
    </source>
</evidence>
<reference evidence="3 4" key="1">
    <citation type="submission" date="2022-09" db="EMBL/GenBank/DDBJ databases">
        <authorList>
            <person name="Palmer J.M."/>
        </authorList>
    </citation>
    <scope>NUCLEOTIDE SEQUENCE [LARGE SCALE GENOMIC DNA]</scope>
    <source>
        <strain evidence="3 4">DSM 7382</strain>
    </source>
</reference>
<gene>
    <name evidence="3" type="ORF">QCA50_002508</name>
</gene>
<name>A0AAW0GPI9_9APHY</name>
<organism evidence="3 4">
    <name type="scientific">Cerrena zonata</name>
    <dbReference type="NCBI Taxonomy" id="2478898"/>
    <lineage>
        <taxon>Eukaryota</taxon>
        <taxon>Fungi</taxon>
        <taxon>Dikarya</taxon>
        <taxon>Basidiomycota</taxon>
        <taxon>Agaricomycotina</taxon>
        <taxon>Agaricomycetes</taxon>
        <taxon>Polyporales</taxon>
        <taxon>Cerrenaceae</taxon>
        <taxon>Cerrena</taxon>
    </lineage>
</organism>
<feature type="compositionally biased region" description="Low complexity" evidence="1">
    <location>
        <begin position="222"/>
        <end position="255"/>
    </location>
</feature>
<keyword evidence="4" id="KW-1185">Reference proteome</keyword>
<evidence type="ECO:0000259" key="2">
    <source>
        <dbReference type="Pfam" id="PF15277"/>
    </source>
</evidence>